<name>A0A5C7INP6_9ROSI</name>
<dbReference type="GO" id="GO:0043531">
    <property type="term" value="F:ADP binding"/>
    <property type="evidence" value="ECO:0007669"/>
    <property type="project" value="InterPro"/>
</dbReference>
<feature type="domain" description="DUF4220" evidence="6">
    <location>
        <begin position="1086"/>
        <end position="1453"/>
    </location>
</feature>
<dbReference type="Gene3D" id="1.10.10.10">
    <property type="entry name" value="Winged helix-like DNA-binding domain superfamily/Winged helix DNA-binding domain"/>
    <property type="match status" value="1"/>
</dbReference>
<evidence type="ECO:0000313" key="9">
    <source>
        <dbReference type="EMBL" id="TXG70086.1"/>
    </source>
</evidence>
<dbReference type="CDD" id="cd00882">
    <property type="entry name" value="Ras_like_GTPase"/>
    <property type="match status" value="1"/>
</dbReference>
<feature type="domain" description="Disease resistance protein winged helix" evidence="7">
    <location>
        <begin position="416"/>
        <end position="488"/>
    </location>
</feature>
<accession>A0A5C7INP6</accession>
<proteinExistence type="predicted"/>
<feature type="transmembrane region" description="Helical" evidence="4">
    <location>
        <begin position="1052"/>
        <end position="1071"/>
    </location>
</feature>
<keyword evidence="4" id="KW-0472">Membrane</keyword>
<dbReference type="Pfam" id="PF23598">
    <property type="entry name" value="LRR_14"/>
    <property type="match status" value="1"/>
</dbReference>
<evidence type="ECO:0008006" key="11">
    <source>
        <dbReference type="Google" id="ProtNLM"/>
    </source>
</evidence>
<dbReference type="InterPro" id="IPR036388">
    <property type="entry name" value="WH-like_DNA-bd_sf"/>
</dbReference>
<evidence type="ECO:0000259" key="5">
    <source>
        <dbReference type="Pfam" id="PF00931"/>
    </source>
</evidence>
<feature type="transmembrane region" description="Helical" evidence="4">
    <location>
        <begin position="1186"/>
        <end position="1203"/>
    </location>
</feature>
<feature type="domain" description="NB-ARC" evidence="5">
    <location>
        <begin position="184"/>
        <end position="333"/>
    </location>
</feature>
<evidence type="ECO:0000259" key="7">
    <source>
        <dbReference type="Pfam" id="PF23559"/>
    </source>
</evidence>
<dbReference type="Gene3D" id="1.10.8.430">
    <property type="entry name" value="Helical domain of apoptotic protease-activating factors"/>
    <property type="match status" value="1"/>
</dbReference>
<keyword evidence="1" id="KW-0677">Repeat</keyword>
<feature type="domain" description="Disease resistance R13L4/SHOC-2-like LRR" evidence="8">
    <location>
        <begin position="567"/>
        <end position="886"/>
    </location>
</feature>
<evidence type="ECO:0000256" key="3">
    <source>
        <dbReference type="SAM" id="Coils"/>
    </source>
</evidence>
<keyword evidence="3" id="KW-0175">Coiled coil</keyword>
<sequence>MRNEFQQLTESTKHFFKPFDNPFIKMLICCHNIKSCRCTEDGLRDDNDGFADLMNSCGQQILYTYYLMTISCSRLMSSLYSPIVFTQKMKKFNYEVKHLIQKKGAGNRDRDQWKHNLSNICLSQRQHWGKFSDFCLEDEETHVVGLQRQITHLVVRLVPQRDHNVGQSSEIQASDDQHYCYADQVIAVVGEGGSGKTTLATSVYNSIDVKRHFTTRVWVHISSVFNARDVLVDILKQISQNDLVAVVTLSHDALMRKLTKLLSETRFLIVLDDVDTPQVVLESLGGILSSSYQGKIVIITRNKDGLPPSAAHDCINMCRLNDEESWELFSNKVRIAAGDVIKHIKEQILKVCAGLPVVIVLLGGLLSTKQQSYDEWSRVLSMLANKSTSTSTEDIMALIYQHLPSEAKPCFLYMGIFPRGFEIPVRRLIHLWRTEGFVTPPPDQEIIDPEDVAEMCLEELVTRNMVQVRWRLDGTPKTCCMPSIVYDFFSSKAANAGFLHHLFKPSHTFPPQQQKILVRRLAADTGIDYIPTSFHHHLQRLRSYVAFDNRVRVTPARVIYMLFDKFISNGSFSLLRVLDLEGVFKPQLTEKVAVKLLLLRYLGLRSTFMNYLPQFVGDLPFLDTLDVKHTNIRDITLAKANKLQHIYLNNNYMQLREDYLESTFPRVSTNLRTLWGLNMNCNNVEFDQDYCSLFDMRKLTKLKLTLLSLSLSMTDPHHAMDKVAEWINKLTELQSLKLRSIVKSDNDQASIIKLQKMCEHQKLQQVYLLGNLPQSVIDAGFLPPNLKKLTLSMSGLEEDPMAVLGQLPHLNILRLFSDSYRGTSMTCRSKGFPKLRALKLWKLCVQVWTVEEGAMPCLRELEIRSCQNLRPIQGLHNVTSLKELTLTNMPMLFDYKSLLQRRDLYIKKVTWNSHPFPNDLWCLLHVKEASLPSSSLYEEVCHLFSITLRRGSMPLDQKEASRVHPPFEASSNSNGEGVVHLFLSVEEAESLLQSFFATSTTPVVTMPIKQCTADATWAQQHLVSSLMYSTNRRAVLEVIPPRLRKLWKEWDLRLTILLSLILQLLLSILGNHRKHNRNTWIRILLWSAYTAADSVAIFALGLLSNNLSDILEEDTTAGHVGHPDPSVQLTMFWAQFLLLHLGGPDSITAYALEDNELWLRQLLGLVSQTCGAINVFILAWTGKGSLLSILSILMFIAGFIKYGERTWVLREASNQIRKKTVLKQHRAEISRGWLDMNIYDQLQKDNSKYHIKKEEGYIVSVEKCPQTWLQVDLSGFTNNSFSEEEKFLAANRLLLGLTKRLFEESALSFSLRDGIQIVFRNISFEDGFEINEIQLGMIYDLLYTKAPLLYSHKGLGLRLITFFLICSSLVFFSLLDGKHNYSKIDLSITFLLLLVAVLLEIYAALLVLSSDWFFVWLSKNNKKISSMKALTWFPLLKTPRWSNSMSQYTLLSFKNKKESLLSFISIGTVRRNQWNVQVTKDIRKMFFEYFQEKAEESETTGETPFTALPLHPTSITDQKDDLHRTVIDWEKYEYKILIWSIITEVSYYIDRDRKDFPEDLLADCKAIKRISRYMLYLLVNNPSMISAETGLMAVSFEGISYRAFKYGRDVKDNNKTQICNEFLKEDFIRYKVDYGNDSLVLHNAMKLVTEMEKEIEKMETRMAEHHLRKKWEKIGKFWLEMVGYAATKSKGSDHAQRLGHGGEFLTHVWLLMAHFGLTQHFQISNENHVGRIISK</sequence>
<dbReference type="PANTHER" id="PTHR31325">
    <property type="entry name" value="OS01G0798800 PROTEIN-RELATED"/>
    <property type="match status" value="1"/>
</dbReference>
<feature type="transmembrane region" description="Helical" evidence="4">
    <location>
        <begin position="1355"/>
        <end position="1375"/>
    </location>
</feature>
<protein>
    <recommendedName>
        <fullName evidence="11">NB-ARC domain-containing protein</fullName>
    </recommendedName>
</protein>
<keyword evidence="4" id="KW-1133">Transmembrane helix</keyword>
<evidence type="ECO:0000259" key="6">
    <source>
        <dbReference type="Pfam" id="PF13968"/>
    </source>
</evidence>
<dbReference type="InterPro" id="IPR027417">
    <property type="entry name" value="P-loop_NTPase"/>
</dbReference>
<dbReference type="InterPro" id="IPR025315">
    <property type="entry name" value="DUF4220"/>
</dbReference>
<comment type="caution">
    <text evidence="9">The sequence shown here is derived from an EMBL/GenBank/DDBJ whole genome shotgun (WGS) entry which is preliminary data.</text>
</comment>
<dbReference type="Proteomes" id="UP000323000">
    <property type="component" value="Chromosome 2"/>
</dbReference>
<dbReference type="InterPro" id="IPR042197">
    <property type="entry name" value="Apaf_helical"/>
</dbReference>
<organism evidence="9 10">
    <name type="scientific">Acer yangbiense</name>
    <dbReference type="NCBI Taxonomy" id="1000413"/>
    <lineage>
        <taxon>Eukaryota</taxon>
        <taxon>Viridiplantae</taxon>
        <taxon>Streptophyta</taxon>
        <taxon>Embryophyta</taxon>
        <taxon>Tracheophyta</taxon>
        <taxon>Spermatophyta</taxon>
        <taxon>Magnoliopsida</taxon>
        <taxon>eudicotyledons</taxon>
        <taxon>Gunneridae</taxon>
        <taxon>Pentapetalae</taxon>
        <taxon>rosids</taxon>
        <taxon>malvids</taxon>
        <taxon>Sapindales</taxon>
        <taxon>Sapindaceae</taxon>
        <taxon>Hippocastanoideae</taxon>
        <taxon>Acereae</taxon>
        <taxon>Acer</taxon>
    </lineage>
</organism>
<dbReference type="GO" id="GO:0006952">
    <property type="term" value="P:defense response"/>
    <property type="evidence" value="ECO:0007669"/>
    <property type="project" value="UniProtKB-KW"/>
</dbReference>
<evidence type="ECO:0000259" key="8">
    <source>
        <dbReference type="Pfam" id="PF23598"/>
    </source>
</evidence>
<dbReference type="PRINTS" id="PR00364">
    <property type="entry name" value="DISEASERSIST"/>
</dbReference>
<dbReference type="InterPro" id="IPR002182">
    <property type="entry name" value="NB-ARC"/>
</dbReference>
<gene>
    <name evidence="9" type="ORF">EZV62_005021</name>
</gene>
<dbReference type="Gene3D" id="3.40.50.300">
    <property type="entry name" value="P-loop containing nucleotide triphosphate hydrolases"/>
    <property type="match status" value="1"/>
</dbReference>
<dbReference type="InterPro" id="IPR055414">
    <property type="entry name" value="LRR_R13L4/SHOC2-like"/>
</dbReference>
<dbReference type="Pfam" id="PF13968">
    <property type="entry name" value="DUF4220"/>
    <property type="match status" value="1"/>
</dbReference>
<evidence type="ECO:0000313" key="10">
    <source>
        <dbReference type="Proteomes" id="UP000323000"/>
    </source>
</evidence>
<dbReference type="Pfam" id="PF04578">
    <property type="entry name" value="DUF594"/>
    <property type="match status" value="1"/>
</dbReference>
<dbReference type="OrthoDB" id="611536at2759"/>
<feature type="transmembrane region" description="Helical" evidence="4">
    <location>
        <begin position="1387"/>
        <end position="1417"/>
    </location>
</feature>
<dbReference type="InterPro" id="IPR058922">
    <property type="entry name" value="WHD_DRP"/>
</dbReference>
<keyword evidence="2" id="KW-0611">Plant defense</keyword>
<evidence type="ECO:0000256" key="4">
    <source>
        <dbReference type="SAM" id="Phobius"/>
    </source>
</evidence>
<dbReference type="EMBL" id="VAHF01000002">
    <property type="protein sequence ID" value="TXG70086.1"/>
    <property type="molecule type" value="Genomic_DNA"/>
</dbReference>
<dbReference type="Pfam" id="PF23559">
    <property type="entry name" value="WHD_DRP"/>
    <property type="match status" value="1"/>
</dbReference>
<keyword evidence="10" id="KW-1185">Reference proteome</keyword>
<dbReference type="InterPro" id="IPR007658">
    <property type="entry name" value="DUF594"/>
</dbReference>
<dbReference type="Gene3D" id="3.80.10.10">
    <property type="entry name" value="Ribonuclease Inhibitor"/>
    <property type="match status" value="2"/>
</dbReference>
<feature type="coiled-coil region" evidence="3">
    <location>
        <begin position="1641"/>
        <end position="1668"/>
    </location>
</feature>
<dbReference type="SUPFAM" id="SSF52058">
    <property type="entry name" value="L domain-like"/>
    <property type="match status" value="1"/>
</dbReference>
<dbReference type="SUPFAM" id="SSF52540">
    <property type="entry name" value="P-loop containing nucleoside triphosphate hydrolases"/>
    <property type="match status" value="1"/>
</dbReference>
<dbReference type="InterPro" id="IPR032675">
    <property type="entry name" value="LRR_dom_sf"/>
</dbReference>
<reference evidence="10" key="1">
    <citation type="journal article" date="2019" name="Gigascience">
        <title>De novo genome assembly of the endangered Acer yangbiense, a plant species with extremely small populations endemic to Yunnan Province, China.</title>
        <authorList>
            <person name="Yang J."/>
            <person name="Wariss H.M."/>
            <person name="Tao L."/>
            <person name="Zhang R."/>
            <person name="Yun Q."/>
            <person name="Hollingsworth P."/>
            <person name="Dao Z."/>
            <person name="Luo G."/>
            <person name="Guo H."/>
            <person name="Ma Y."/>
            <person name="Sun W."/>
        </authorList>
    </citation>
    <scope>NUCLEOTIDE SEQUENCE [LARGE SCALE GENOMIC DNA]</scope>
    <source>
        <strain evidence="10">cv. Malutang</strain>
    </source>
</reference>
<dbReference type="Pfam" id="PF00931">
    <property type="entry name" value="NB-ARC"/>
    <property type="match status" value="1"/>
</dbReference>
<evidence type="ECO:0000256" key="2">
    <source>
        <dbReference type="ARBA" id="ARBA00022821"/>
    </source>
</evidence>
<feature type="transmembrane region" description="Helical" evidence="4">
    <location>
        <begin position="1083"/>
        <end position="1103"/>
    </location>
</feature>
<keyword evidence="4" id="KW-0812">Transmembrane</keyword>
<evidence type="ECO:0000256" key="1">
    <source>
        <dbReference type="ARBA" id="ARBA00022737"/>
    </source>
</evidence>